<evidence type="ECO:0000313" key="8">
    <source>
        <dbReference type="EMBL" id="PCJ25861.1"/>
    </source>
</evidence>
<comment type="caution">
    <text evidence="8">The sequence shown here is derived from an EMBL/GenBank/DDBJ whole genome shotgun (WGS) entry which is preliminary data.</text>
</comment>
<dbReference type="EMBL" id="NVVJ01000014">
    <property type="protein sequence ID" value="PCJ25861.1"/>
    <property type="molecule type" value="Genomic_DNA"/>
</dbReference>
<proteinExistence type="inferred from homology"/>
<accession>A0A2A5B3F0</accession>
<evidence type="ECO:0000313" key="9">
    <source>
        <dbReference type="Proteomes" id="UP000218327"/>
    </source>
</evidence>
<comment type="subcellular location">
    <subcellularLocation>
        <location evidence="1 4">Cell outer membrane</location>
    </subcellularLocation>
</comment>
<evidence type="ECO:0000256" key="1">
    <source>
        <dbReference type="ARBA" id="ARBA00004442"/>
    </source>
</evidence>
<keyword evidence="5" id="KW-0732">Signal</keyword>
<evidence type="ECO:0000259" key="6">
    <source>
        <dbReference type="Pfam" id="PF00593"/>
    </source>
</evidence>
<dbReference type="InterPro" id="IPR012910">
    <property type="entry name" value="Plug_dom"/>
</dbReference>
<dbReference type="Pfam" id="PF07715">
    <property type="entry name" value="Plug"/>
    <property type="match status" value="1"/>
</dbReference>
<organism evidence="8 9">
    <name type="scientific">SAR86 cluster bacterium</name>
    <dbReference type="NCBI Taxonomy" id="2030880"/>
    <lineage>
        <taxon>Bacteria</taxon>
        <taxon>Pseudomonadati</taxon>
        <taxon>Pseudomonadota</taxon>
        <taxon>Gammaproteobacteria</taxon>
        <taxon>SAR86 cluster</taxon>
    </lineage>
</organism>
<gene>
    <name evidence="8" type="ORF">COA96_06325</name>
</gene>
<evidence type="ECO:0000259" key="7">
    <source>
        <dbReference type="Pfam" id="PF07715"/>
    </source>
</evidence>
<dbReference type="AlphaFoldDB" id="A0A2A5B3F0"/>
<comment type="similarity">
    <text evidence="4">Belongs to the TonB-dependent receptor family.</text>
</comment>
<evidence type="ECO:0000256" key="4">
    <source>
        <dbReference type="RuleBase" id="RU003357"/>
    </source>
</evidence>
<dbReference type="Pfam" id="PF00593">
    <property type="entry name" value="TonB_dep_Rec_b-barrel"/>
    <property type="match status" value="1"/>
</dbReference>
<keyword evidence="4" id="KW-0798">TonB box</keyword>
<keyword evidence="2 4" id="KW-0472">Membrane</keyword>
<feature type="domain" description="TonB-dependent receptor-like beta-barrel" evidence="6">
    <location>
        <begin position="229"/>
        <end position="631"/>
    </location>
</feature>
<evidence type="ECO:0000256" key="3">
    <source>
        <dbReference type="ARBA" id="ARBA00023237"/>
    </source>
</evidence>
<sequence>MTPRLSRQFIKLSILSVAIAVASHTAAQTDTGSTANESTIVYQADFFDEYAPVSVNDMIDRIPGIGLALNRRGGNSRGLGSGEGEMLINGQRTTGKSNEGRAQLSRIAADQVDYIEIIRGTSEEMDIRGGGQVVNIVLLDAKSRSSISAEVNMDRLHDGTVDPGVQLSLSGQTGNFNYLFHIEGEPRYNNDYRKEFSRDAAGNLLETRKEEDIRNQTEYETSFNLGYQFDKSMIQFNGLYAEDSPPSEIDRVITDYTSGTAVTSIEHEDRQTNRDSWEIGGDYEYKFDSGGKYRFLFIVNDRNYDNTRERFGVLQNSDVKNLYLFSSSRDRERIARTSYTWDLSRNQGVELGVERAQTIRDSNLRLGTQDSTGIPSPLVGGLVPVEISNASSTVEEIRYENFAVHNWQINDRMSLESSLIYETSTIKQSGDVNNTRDFDFVRPKLDFRFDITQSLQLRATIQKDISQLSFSDFSTSADNADDDQNTQAGNPEIAQEQSWRYELNLEYRLPNNIGVLNSLIYYRDITDVIDRIDVSPSLTDLQSARGNIGDAKRYGINLDASTRLSYIGLPSALLTLSFNVQDSSVTDPFLGTERRLRRNNRWFGRANFRHDITKYGFSYGFNYFNSAHDAHGQTTIDIIDIERDKNEYGLNFFLEKKAFNGVTFHFDIQNVNNQSRCRERVRFIGATVNGVIEEIEDSCHSNGTKYALKIRHTF</sequence>
<dbReference type="SUPFAM" id="SSF56935">
    <property type="entry name" value="Porins"/>
    <property type="match status" value="1"/>
</dbReference>
<dbReference type="InterPro" id="IPR000531">
    <property type="entry name" value="Beta-barrel_TonB"/>
</dbReference>
<dbReference type="InterPro" id="IPR037066">
    <property type="entry name" value="Plug_dom_sf"/>
</dbReference>
<dbReference type="Gene3D" id="2.40.170.20">
    <property type="entry name" value="TonB-dependent receptor, beta-barrel domain"/>
    <property type="match status" value="1"/>
</dbReference>
<dbReference type="InterPro" id="IPR036942">
    <property type="entry name" value="Beta-barrel_TonB_sf"/>
</dbReference>
<evidence type="ECO:0000256" key="5">
    <source>
        <dbReference type="SAM" id="SignalP"/>
    </source>
</evidence>
<dbReference type="GO" id="GO:0009279">
    <property type="term" value="C:cell outer membrane"/>
    <property type="evidence" value="ECO:0007669"/>
    <property type="project" value="UniProtKB-SubCell"/>
</dbReference>
<protein>
    <submittedName>
        <fullName evidence="8">Uncharacterized protein</fullName>
    </submittedName>
</protein>
<name>A0A2A5B3F0_9GAMM</name>
<dbReference type="Proteomes" id="UP000218327">
    <property type="component" value="Unassembled WGS sequence"/>
</dbReference>
<feature type="domain" description="TonB-dependent receptor plug" evidence="7">
    <location>
        <begin position="36"/>
        <end position="122"/>
    </location>
</feature>
<dbReference type="Gene3D" id="2.170.130.10">
    <property type="entry name" value="TonB-dependent receptor, plug domain"/>
    <property type="match status" value="1"/>
</dbReference>
<reference evidence="9" key="1">
    <citation type="submission" date="2017-08" db="EMBL/GenBank/DDBJ databases">
        <title>A dynamic microbial community with high functional redundancy inhabits the cold, oxic subseafloor aquifer.</title>
        <authorList>
            <person name="Tully B.J."/>
            <person name="Wheat C.G."/>
            <person name="Glazer B.T."/>
            <person name="Huber J.A."/>
        </authorList>
    </citation>
    <scope>NUCLEOTIDE SEQUENCE [LARGE SCALE GENOMIC DNA]</scope>
</reference>
<keyword evidence="3" id="KW-0998">Cell outer membrane</keyword>
<evidence type="ECO:0000256" key="2">
    <source>
        <dbReference type="ARBA" id="ARBA00023136"/>
    </source>
</evidence>
<feature type="chain" id="PRO_5013128240" evidence="5">
    <location>
        <begin position="28"/>
        <end position="714"/>
    </location>
</feature>
<feature type="signal peptide" evidence="5">
    <location>
        <begin position="1"/>
        <end position="27"/>
    </location>
</feature>